<keyword evidence="6" id="KW-1185">Reference proteome</keyword>
<comment type="catalytic activity">
    <reaction evidence="4">
        <text>Hydrolysis of terminal, non-reducing alpha-D-galactose residues in alpha-D-galactosides, including galactose oligosaccharides, galactomannans and galactolipids.</text>
        <dbReference type="EC" id="3.2.1.22"/>
    </reaction>
</comment>
<organism evidence="5 6">
    <name type="scientific">Cellulomonas gilvus (strain ATCC 13127 / NRRL B-14078)</name>
    <name type="common">Cellvibrio gilvus</name>
    <dbReference type="NCBI Taxonomy" id="593907"/>
    <lineage>
        <taxon>Bacteria</taxon>
        <taxon>Bacillati</taxon>
        <taxon>Actinomycetota</taxon>
        <taxon>Actinomycetes</taxon>
        <taxon>Micrococcales</taxon>
        <taxon>Cellulomonadaceae</taxon>
        <taxon>Cellulomonas</taxon>
    </lineage>
</organism>
<dbReference type="GO" id="GO:0005975">
    <property type="term" value="P:carbohydrate metabolic process"/>
    <property type="evidence" value="ECO:0007669"/>
    <property type="project" value="InterPro"/>
</dbReference>
<dbReference type="eggNOG" id="COG1501">
    <property type="taxonomic scope" value="Bacteria"/>
</dbReference>
<dbReference type="CDD" id="cd14792">
    <property type="entry name" value="GH27"/>
    <property type="match status" value="1"/>
</dbReference>
<dbReference type="InterPro" id="IPR002241">
    <property type="entry name" value="Glyco_hydro_27"/>
</dbReference>
<dbReference type="Proteomes" id="UP000000485">
    <property type="component" value="Chromosome"/>
</dbReference>
<sequence>MGVAHTPPMGWNSWDCYGTTVTEHEVLANARFLAEHLLPLGWDTVVVDIDWSDPTARAHGYNDAAPLCLDAGGRPVPAPGRFASSADGSGFTALAAQVHALGLRFGVHVLRGIPRRAVELDLPVEGTAWTARDAADTTSTCAWNPHNYGLDHTHPAAQAWLDGQVAQLARWGVDYVKVDDMLAPLHVDAVRAWSLAIERAGRPMVLSLSPGTGVSTHDHALLAEHGNLWRVCDDLWDRWEDVHASFARLARWAPLQAPGAWADADMLPLGRIGIRAERGEDRHSRLTPDEQRTLLTLWVMARSPLMMGGDLPTSDAATIALLANPAVGHVLRTSVDGREVLREPDGDGEVVVWTARAGGDEPSATRYAAVFWTGPAPRTCTVAVGALVGHELAARHDWAVRDLWDAALPVAPRSDPSAPTGALDLLVPAHGVRWVALDPRPRTGQEGRPAPT</sequence>
<gene>
    <name evidence="5" type="ordered locus">Celgi_2554</name>
</gene>
<dbReference type="AlphaFoldDB" id="F8A360"/>
<reference evidence="6" key="1">
    <citation type="submission" date="2011-04" db="EMBL/GenBank/DDBJ databases">
        <title>Complete sequence of Cellvibrio gilvus ATCC 13127.</title>
        <authorList>
            <person name="Lucas S."/>
            <person name="Han J."/>
            <person name="Lapidus A."/>
            <person name="Cheng J.-F."/>
            <person name="Goodwin L."/>
            <person name="Pitluck S."/>
            <person name="Peters L."/>
            <person name="Munk A."/>
            <person name="Detter J.C."/>
            <person name="Han C."/>
            <person name="Tapia R."/>
            <person name="Land M."/>
            <person name="Hauser L."/>
            <person name="Kyrpides N."/>
            <person name="Ivanova N."/>
            <person name="Ovchinnikova G."/>
            <person name="Pagani I."/>
            <person name="Mead D."/>
            <person name="Brumm P."/>
            <person name="Woyke T."/>
        </authorList>
    </citation>
    <scope>NUCLEOTIDE SEQUENCE [LARGE SCALE GENOMIC DNA]</scope>
    <source>
        <strain evidence="6">ATCC 13127 / NRRL B-14078</strain>
    </source>
</reference>
<accession>F8A360</accession>
<proteinExistence type="inferred from homology"/>
<dbReference type="InterPro" id="IPR013785">
    <property type="entry name" value="Aldolase_TIM"/>
</dbReference>
<keyword evidence="4" id="KW-1015">Disulfide bond</keyword>
<evidence type="ECO:0000256" key="3">
    <source>
        <dbReference type="ARBA" id="ARBA00023295"/>
    </source>
</evidence>
<dbReference type="OrthoDB" id="9807519at2"/>
<dbReference type="InterPro" id="IPR017853">
    <property type="entry name" value="GH"/>
</dbReference>
<evidence type="ECO:0000256" key="4">
    <source>
        <dbReference type="RuleBase" id="RU361168"/>
    </source>
</evidence>
<dbReference type="PRINTS" id="PR00740">
    <property type="entry name" value="GLHYDRLASE27"/>
</dbReference>
<evidence type="ECO:0000313" key="5">
    <source>
        <dbReference type="EMBL" id="AEI13053.1"/>
    </source>
</evidence>
<dbReference type="HOGENOM" id="CLU_013093_5_0_11"/>
<dbReference type="PANTHER" id="PTHR11452:SF42">
    <property type="entry name" value="ALPHA-GALACTOSIDASE"/>
    <property type="match status" value="1"/>
</dbReference>
<dbReference type="STRING" id="593907.Celgi_2554"/>
<evidence type="ECO:0000256" key="1">
    <source>
        <dbReference type="ARBA" id="ARBA00009743"/>
    </source>
</evidence>
<keyword evidence="2 4" id="KW-0378">Hydrolase</keyword>
<dbReference type="EC" id="3.2.1.22" evidence="4"/>
<protein>
    <recommendedName>
        <fullName evidence="4">Alpha-galactosidase</fullName>
        <ecNumber evidence="4">3.2.1.22</ecNumber>
    </recommendedName>
    <alternativeName>
        <fullName evidence="4">Melibiase</fullName>
    </alternativeName>
</protein>
<dbReference type="Gene3D" id="3.20.20.70">
    <property type="entry name" value="Aldolase class I"/>
    <property type="match status" value="1"/>
</dbReference>
<dbReference type="EMBL" id="CP002665">
    <property type="protein sequence ID" value="AEI13053.1"/>
    <property type="molecule type" value="Genomic_DNA"/>
</dbReference>
<evidence type="ECO:0000256" key="2">
    <source>
        <dbReference type="ARBA" id="ARBA00022801"/>
    </source>
</evidence>
<dbReference type="PANTHER" id="PTHR11452">
    <property type="entry name" value="ALPHA-GALACTOSIDASE/ALPHA-N-ACETYLGALACTOSAMINIDASE"/>
    <property type="match status" value="1"/>
</dbReference>
<evidence type="ECO:0000313" key="6">
    <source>
        <dbReference type="Proteomes" id="UP000000485"/>
    </source>
</evidence>
<dbReference type="SUPFAM" id="SSF51445">
    <property type="entry name" value="(Trans)glycosidases"/>
    <property type="match status" value="1"/>
</dbReference>
<dbReference type="GO" id="GO:0004557">
    <property type="term" value="F:alpha-galactosidase activity"/>
    <property type="evidence" value="ECO:0007669"/>
    <property type="project" value="UniProtKB-EC"/>
</dbReference>
<dbReference type="Pfam" id="PF16499">
    <property type="entry name" value="Melibiase_2"/>
    <property type="match status" value="1"/>
</dbReference>
<dbReference type="RefSeq" id="WP_013884571.1">
    <property type="nucleotide sequence ID" value="NC_015671.1"/>
</dbReference>
<comment type="similarity">
    <text evidence="1 4">Belongs to the glycosyl hydrolase 27 family.</text>
</comment>
<dbReference type="KEGG" id="cga:Celgi_2554"/>
<keyword evidence="3 4" id="KW-0326">Glycosidase</keyword>
<name>F8A360_CELGA</name>